<dbReference type="RefSeq" id="WP_092044744.1">
    <property type="nucleotide sequence ID" value="NZ_FOTK01000032.1"/>
</dbReference>
<proteinExistence type="inferred from homology"/>
<dbReference type="OrthoDB" id="9815501at2"/>
<dbReference type="Gene3D" id="6.10.10.120">
    <property type="entry name" value="Antitoxin ParD1-like"/>
    <property type="match status" value="1"/>
</dbReference>
<dbReference type="InterPro" id="IPR022789">
    <property type="entry name" value="ParD"/>
</dbReference>
<gene>
    <name evidence="3" type="ORF">SAMN05192568_103259</name>
</gene>
<dbReference type="NCBIfam" id="TIGR02606">
    <property type="entry name" value="antidote_CC2985"/>
    <property type="match status" value="1"/>
</dbReference>
<keyword evidence="4" id="KW-1185">Reference proteome</keyword>
<accession>A0A1I4R2M0</accession>
<reference evidence="4" key="1">
    <citation type="submission" date="2016-10" db="EMBL/GenBank/DDBJ databases">
        <authorList>
            <person name="Varghese N."/>
            <person name="Submissions S."/>
        </authorList>
    </citation>
    <scope>NUCLEOTIDE SEQUENCE [LARGE SCALE GENOMIC DNA]</scope>
    <source>
        <strain evidence="4">BL36</strain>
    </source>
</reference>
<dbReference type="GO" id="GO:0006355">
    <property type="term" value="P:regulation of DNA-templated transcription"/>
    <property type="evidence" value="ECO:0007669"/>
    <property type="project" value="InterPro"/>
</dbReference>
<dbReference type="InterPro" id="IPR010985">
    <property type="entry name" value="Ribbon_hlx_hlx"/>
</dbReference>
<dbReference type="AlphaFoldDB" id="A0A1I4R2M0"/>
<dbReference type="PANTHER" id="PTHR36582">
    <property type="entry name" value="ANTITOXIN PARD"/>
    <property type="match status" value="1"/>
</dbReference>
<organism evidence="3 4">
    <name type="scientific">Methylobacterium pseudosasicola</name>
    <dbReference type="NCBI Taxonomy" id="582667"/>
    <lineage>
        <taxon>Bacteria</taxon>
        <taxon>Pseudomonadati</taxon>
        <taxon>Pseudomonadota</taxon>
        <taxon>Alphaproteobacteria</taxon>
        <taxon>Hyphomicrobiales</taxon>
        <taxon>Methylobacteriaceae</taxon>
        <taxon>Methylobacterium</taxon>
    </lineage>
</organism>
<evidence type="ECO:0000256" key="2">
    <source>
        <dbReference type="ARBA" id="ARBA00022649"/>
    </source>
</evidence>
<evidence type="ECO:0000256" key="1">
    <source>
        <dbReference type="ARBA" id="ARBA00008580"/>
    </source>
</evidence>
<dbReference type="InterPro" id="IPR038296">
    <property type="entry name" value="ParD_sf"/>
</dbReference>
<keyword evidence="2" id="KW-1277">Toxin-antitoxin system</keyword>
<dbReference type="Pfam" id="PF03693">
    <property type="entry name" value="ParD_antitoxin"/>
    <property type="match status" value="1"/>
</dbReference>
<name>A0A1I4R2M0_9HYPH</name>
<dbReference type="CDD" id="cd22231">
    <property type="entry name" value="RHH_NikR_HicB-like"/>
    <property type="match status" value="1"/>
</dbReference>
<sequence length="66" mass="7025">MSATPTRCIALTKELEAYIRAQVASGRYSSASEVVRSALRLQIDREGAILSTPPMGGRSATERGSV</sequence>
<dbReference type="PANTHER" id="PTHR36582:SF2">
    <property type="entry name" value="ANTITOXIN PARD"/>
    <property type="match status" value="1"/>
</dbReference>
<dbReference type="SUPFAM" id="SSF47598">
    <property type="entry name" value="Ribbon-helix-helix"/>
    <property type="match status" value="1"/>
</dbReference>
<evidence type="ECO:0000313" key="3">
    <source>
        <dbReference type="EMBL" id="SFM46163.1"/>
    </source>
</evidence>
<dbReference type="EMBL" id="FOTK01000032">
    <property type="protein sequence ID" value="SFM46163.1"/>
    <property type="molecule type" value="Genomic_DNA"/>
</dbReference>
<comment type="similarity">
    <text evidence="1">Belongs to the ParD antitoxin family.</text>
</comment>
<dbReference type="Proteomes" id="UP000199048">
    <property type="component" value="Unassembled WGS sequence"/>
</dbReference>
<dbReference type="STRING" id="582667.SAMN05192568_103259"/>
<evidence type="ECO:0000313" key="4">
    <source>
        <dbReference type="Proteomes" id="UP000199048"/>
    </source>
</evidence>
<protein>
    <submittedName>
        <fullName evidence="3">Putative addiction module antidote protein, CC2985 family</fullName>
    </submittedName>
</protein>